<keyword evidence="6 13" id="KW-0808">Transferase</keyword>
<evidence type="ECO:0000256" key="15">
    <source>
        <dbReference type="SAM" id="Phobius"/>
    </source>
</evidence>
<dbReference type="Gene3D" id="1.20.1540.10">
    <property type="entry name" value="Rhomboid-like"/>
    <property type="match status" value="1"/>
</dbReference>
<dbReference type="GO" id="GO:0016020">
    <property type="term" value="C:membrane"/>
    <property type="evidence" value="ECO:0007669"/>
    <property type="project" value="UniProtKB-SubCell"/>
</dbReference>
<keyword evidence="10 15" id="KW-1133">Transmembrane helix</keyword>
<dbReference type="SUPFAM" id="SSF144091">
    <property type="entry name" value="Rhomboid-like"/>
    <property type="match status" value="1"/>
</dbReference>
<keyword evidence="8" id="KW-0547">Nucleotide-binding</keyword>
<comment type="similarity">
    <text evidence="4 13">Belongs to the adenylate kinase family.</text>
</comment>
<feature type="compositionally biased region" description="Low complexity" evidence="14">
    <location>
        <begin position="37"/>
        <end position="51"/>
    </location>
</feature>
<dbReference type="PANTHER" id="PTHR23359">
    <property type="entry name" value="NUCLEOTIDE KINASE"/>
    <property type="match status" value="1"/>
</dbReference>
<feature type="region of interest" description="Disordered" evidence="14">
    <location>
        <begin position="20"/>
        <end position="51"/>
    </location>
</feature>
<dbReference type="ExpressionAtlas" id="A0A1D6GB10">
    <property type="expression patterns" value="baseline and differential"/>
</dbReference>
<evidence type="ECO:0000256" key="8">
    <source>
        <dbReference type="ARBA" id="ARBA00022741"/>
    </source>
</evidence>
<feature type="transmembrane region" description="Helical" evidence="15">
    <location>
        <begin position="341"/>
        <end position="361"/>
    </location>
</feature>
<evidence type="ECO:0000256" key="13">
    <source>
        <dbReference type="RuleBase" id="RU003330"/>
    </source>
</evidence>
<dbReference type="EMBL" id="CM000784">
    <property type="protein sequence ID" value="AQL00284.1"/>
    <property type="molecule type" value="Genomic_DNA"/>
</dbReference>
<keyword evidence="7 15" id="KW-0812">Transmembrane</keyword>
<evidence type="ECO:0000256" key="1">
    <source>
        <dbReference type="ARBA" id="ARBA00000582"/>
    </source>
</evidence>
<dbReference type="Pfam" id="PF00406">
    <property type="entry name" value="ADK"/>
    <property type="match status" value="1"/>
</dbReference>
<evidence type="ECO:0000256" key="14">
    <source>
        <dbReference type="SAM" id="MobiDB-lite"/>
    </source>
</evidence>
<evidence type="ECO:0000256" key="6">
    <source>
        <dbReference type="ARBA" id="ARBA00022679"/>
    </source>
</evidence>
<dbReference type="GO" id="GO:0004017">
    <property type="term" value="F:AMP kinase activity"/>
    <property type="evidence" value="ECO:0007669"/>
    <property type="project" value="UniProtKB-EC"/>
</dbReference>
<dbReference type="FunCoup" id="A0A1D6GB10">
    <property type="interactions" value="568"/>
</dbReference>
<feature type="transmembrane region" description="Helical" evidence="15">
    <location>
        <begin position="133"/>
        <end position="151"/>
    </location>
</feature>
<evidence type="ECO:0000256" key="7">
    <source>
        <dbReference type="ARBA" id="ARBA00022692"/>
    </source>
</evidence>
<dbReference type="AlphaFoldDB" id="A0A1D6GB10"/>
<feature type="transmembrane region" description="Helical" evidence="15">
    <location>
        <begin position="237"/>
        <end position="255"/>
    </location>
</feature>
<comment type="subcellular location">
    <subcellularLocation>
        <location evidence="3">Membrane</location>
        <topology evidence="3">Multi-pass membrane protein</topology>
    </subcellularLocation>
</comment>
<dbReference type="PROSITE" id="PS00113">
    <property type="entry name" value="ADENYLATE_KINASE"/>
    <property type="match status" value="1"/>
</dbReference>
<evidence type="ECO:0000256" key="3">
    <source>
        <dbReference type="ARBA" id="ARBA00004141"/>
    </source>
</evidence>
<proteinExistence type="inferred from homology"/>
<evidence type="ECO:0000256" key="2">
    <source>
        <dbReference type="ARBA" id="ARBA00003053"/>
    </source>
</evidence>
<dbReference type="InterPro" id="IPR033690">
    <property type="entry name" value="Adenylat_kinase_CS"/>
</dbReference>
<reference evidence="16" key="1">
    <citation type="submission" date="2015-12" db="EMBL/GenBank/DDBJ databases">
        <title>Update maize B73 reference genome by single molecule sequencing technologies.</title>
        <authorList>
            <consortium name="Maize Genome Sequencing Project"/>
            <person name="Ware D."/>
        </authorList>
    </citation>
    <scope>NUCLEOTIDE SEQUENCE</scope>
    <source>
        <tissue evidence="16">Seedling</tissue>
    </source>
</reference>
<dbReference type="CDD" id="cd01428">
    <property type="entry name" value="ADK"/>
    <property type="match status" value="1"/>
</dbReference>
<evidence type="ECO:0000256" key="10">
    <source>
        <dbReference type="ARBA" id="ARBA00022989"/>
    </source>
</evidence>
<protein>
    <recommendedName>
        <fullName evidence="5">adenylate kinase</fullName>
        <ecNumber evidence="5">2.7.4.3</ecNumber>
    </recommendedName>
    <alternativeName>
        <fullName evidence="12">ATP:AMP phosphotransferase</fullName>
    </alternativeName>
</protein>
<evidence type="ECO:0000256" key="11">
    <source>
        <dbReference type="ARBA" id="ARBA00023136"/>
    </source>
</evidence>
<dbReference type="SMR" id="A0A1D6GB10"/>
<dbReference type="FunFam" id="3.40.50.300:FF:000106">
    <property type="entry name" value="Adenylate kinase mitochondrial"/>
    <property type="match status" value="1"/>
</dbReference>
<dbReference type="InterPro" id="IPR000850">
    <property type="entry name" value="Adenylat/UMP-CMP_kin"/>
</dbReference>
<feature type="region of interest" description="Disordered" evidence="14">
    <location>
        <begin position="516"/>
        <end position="538"/>
    </location>
</feature>
<evidence type="ECO:0000256" key="5">
    <source>
        <dbReference type="ARBA" id="ARBA00012955"/>
    </source>
</evidence>
<feature type="transmembrane region" description="Helical" evidence="15">
    <location>
        <begin position="315"/>
        <end position="335"/>
    </location>
</feature>
<dbReference type="NCBIfam" id="TIGR01351">
    <property type="entry name" value="adk"/>
    <property type="match status" value="1"/>
</dbReference>
<gene>
    <name evidence="16" type="ORF">ZEAMMB73_Zm00001d012681</name>
</gene>
<dbReference type="InterPro" id="IPR027417">
    <property type="entry name" value="P-loop_NTPase"/>
</dbReference>
<dbReference type="GO" id="GO:0006163">
    <property type="term" value="P:purine nucleotide metabolic process"/>
    <property type="evidence" value="ECO:0007669"/>
    <property type="project" value="UniProtKB-ARBA"/>
</dbReference>
<dbReference type="SUPFAM" id="SSF52540">
    <property type="entry name" value="P-loop containing nucleoside triphosphate hydrolases"/>
    <property type="match status" value="1"/>
</dbReference>
<evidence type="ECO:0000256" key="4">
    <source>
        <dbReference type="ARBA" id="ARBA00007220"/>
    </source>
</evidence>
<sequence length="538" mass="58949">MRRKLLQFPSLVAQHALRGAPTPRFQPQPHHHRFLHSPSAPTSASPSSSPSAHLIWNRLSGSTGISPLPRTAADVAAAARTAASRWLATARGARSLDLFSLPRWRRASGRQFSPSPFLQGATWASWMESADGAVWMLIGANVAVFLLWRVADPGFMRKHFMISLDNFKSGRLHTLLTSAFSHAEFNHLFANMFGLFFFGSSALHFSLTTITERASFIAINLFNITTAEITNVFGPAFLLKLYVGGALTGSVFFLLEKAFLAYRKQDYVGWDTSRAAELVCGFLFQQHILKIAAICTTAFANCTILLQPAHQMVHITWELGASAAVNATMLLQIFLYPKGLVYIYFVIPVPAALMGAGLIGADLVRLKDERGQCCEGRYKVMVLFVESPPGSGKGTQSPIIKDEYCLCHLATGDMLRAAVAAKTPLGIKAKEAMNRGELVSDDLVVGIIDEAMKKPSCQKGFILDGFPRIVTQAQKLDEMLAKQGANVDKVLNFAIDDVVLEERITGRWIHSASGRTYHSKFAPPKSPGVDDVSRVQNI</sequence>
<organism evidence="16">
    <name type="scientific">Zea mays</name>
    <name type="common">Maize</name>
    <dbReference type="NCBI Taxonomy" id="4577"/>
    <lineage>
        <taxon>Eukaryota</taxon>
        <taxon>Viridiplantae</taxon>
        <taxon>Streptophyta</taxon>
        <taxon>Embryophyta</taxon>
        <taxon>Tracheophyta</taxon>
        <taxon>Spermatophyta</taxon>
        <taxon>Magnoliopsida</taxon>
        <taxon>Liliopsida</taxon>
        <taxon>Poales</taxon>
        <taxon>Poaceae</taxon>
        <taxon>PACMAD clade</taxon>
        <taxon>Panicoideae</taxon>
        <taxon>Andropogonodae</taxon>
        <taxon>Andropogoneae</taxon>
        <taxon>Tripsacinae</taxon>
        <taxon>Zea</taxon>
    </lineage>
</organism>
<accession>A0A1D6GB10</accession>
<dbReference type="InterPro" id="IPR006259">
    <property type="entry name" value="Adenyl_kin_sub"/>
</dbReference>
<evidence type="ECO:0000313" key="16">
    <source>
        <dbReference type="EMBL" id="AQL00284.1"/>
    </source>
</evidence>
<dbReference type="GO" id="GO:0005524">
    <property type="term" value="F:ATP binding"/>
    <property type="evidence" value="ECO:0007669"/>
    <property type="project" value="InterPro"/>
</dbReference>
<dbReference type="EC" id="2.7.4.3" evidence="5"/>
<dbReference type="InParanoid" id="A0A1D6GB10"/>
<name>A0A1D6GB10_MAIZE</name>
<keyword evidence="11 15" id="KW-0472">Membrane</keyword>
<comment type="catalytic activity">
    <reaction evidence="1">
        <text>AMP + ATP = 2 ADP</text>
        <dbReference type="Rhea" id="RHEA:12973"/>
        <dbReference type="ChEBI" id="CHEBI:30616"/>
        <dbReference type="ChEBI" id="CHEBI:456215"/>
        <dbReference type="ChEBI" id="CHEBI:456216"/>
        <dbReference type="EC" id="2.7.4.3"/>
    </reaction>
</comment>
<comment type="function">
    <text evidence="2">Catalyzes the reversible transfer of the terminal phosphate group between ATP and AMP. Plays an important role in cellular energy homeostasis and in adenine nucleotide metabolism.</text>
</comment>
<dbReference type="InterPro" id="IPR035952">
    <property type="entry name" value="Rhomboid-like_sf"/>
</dbReference>
<keyword evidence="9 13" id="KW-0418">Kinase</keyword>
<dbReference type="IntAct" id="A0A1D6GB10">
    <property type="interactions" value="4"/>
</dbReference>
<feature type="transmembrane region" description="Helical" evidence="15">
    <location>
        <begin position="188"/>
        <end position="207"/>
    </location>
</feature>
<evidence type="ECO:0000256" key="12">
    <source>
        <dbReference type="ARBA" id="ARBA00031517"/>
    </source>
</evidence>
<evidence type="ECO:0000256" key="9">
    <source>
        <dbReference type="ARBA" id="ARBA00022777"/>
    </source>
</evidence>
<dbReference type="HAMAP" id="MF_00235">
    <property type="entry name" value="Adenylate_kinase_Adk"/>
    <property type="match status" value="1"/>
</dbReference>
<dbReference type="PRINTS" id="PR00094">
    <property type="entry name" value="ADENYLTKNASE"/>
</dbReference>
<dbReference type="Gene3D" id="3.40.50.300">
    <property type="entry name" value="P-loop containing nucleotide triphosphate hydrolases"/>
    <property type="match status" value="1"/>
</dbReference>
<dbReference type="STRING" id="4577.A0A1D6GB10"/>